<dbReference type="EMBL" id="CAADIE010000029">
    <property type="protein sequence ID" value="VFR46094.1"/>
    <property type="molecule type" value="Genomic_DNA"/>
</dbReference>
<proteinExistence type="predicted"/>
<evidence type="ECO:0000313" key="1">
    <source>
        <dbReference type="EMBL" id="VFR41200.1"/>
    </source>
</evidence>
<dbReference type="EMBL" id="CAADIH010000013">
    <property type="protein sequence ID" value="VFR41200.1"/>
    <property type="molecule type" value="Genomic_DNA"/>
</dbReference>
<organism evidence="1">
    <name type="scientific">plant metagenome</name>
    <dbReference type="NCBI Taxonomy" id="1297885"/>
    <lineage>
        <taxon>unclassified sequences</taxon>
        <taxon>metagenomes</taxon>
        <taxon>organismal metagenomes</taxon>
    </lineage>
</organism>
<gene>
    <name evidence="2" type="ORF">BER1_1356</name>
    <name evidence="1" type="ORF">BER2_1292</name>
</gene>
<evidence type="ECO:0000313" key="2">
    <source>
        <dbReference type="EMBL" id="VFR46094.1"/>
    </source>
</evidence>
<accession>A0A484QWC7</accession>
<name>A0A484QWC7_9ZZZZ</name>
<dbReference type="AlphaFoldDB" id="A0A484QWC7"/>
<protein>
    <submittedName>
        <fullName evidence="1">Uncharacterized protein</fullName>
    </submittedName>
</protein>
<reference evidence="1" key="1">
    <citation type="submission" date="2019-03" db="EMBL/GenBank/DDBJ databases">
        <authorList>
            <person name="Danneels B."/>
        </authorList>
    </citation>
    <scope>NUCLEOTIDE SEQUENCE</scope>
</reference>
<sequence>MSPGRDAAVLCLFSHGGAGAPPHSGGCRDRVRSTVPWRHSACPYS</sequence>